<gene>
    <name evidence="3" type="ORF">D0T12_14420</name>
</gene>
<comment type="caution">
    <text evidence="3">The sequence shown here is derived from an EMBL/GenBank/DDBJ whole genome shotgun (WGS) entry which is preliminary data.</text>
</comment>
<feature type="repeat" description="TPR" evidence="1">
    <location>
        <begin position="134"/>
        <end position="167"/>
    </location>
</feature>
<feature type="compositionally biased region" description="Basic and acidic residues" evidence="2">
    <location>
        <begin position="24"/>
        <end position="45"/>
    </location>
</feature>
<evidence type="ECO:0000256" key="1">
    <source>
        <dbReference type="PROSITE-ProRule" id="PRU00339"/>
    </source>
</evidence>
<dbReference type="InterPro" id="IPR019734">
    <property type="entry name" value="TPR_rpt"/>
</dbReference>
<name>A0A372GI12_9ACTN</name>
<reference evidence="3 4" key="1">
    <citation type="submission" date="2018-08" db="EMBL/GenBank/DDBJ databases">
        <title>Actinomadura spongicola sp. nov., isolated from marine sponge Leucetta chagosensis.</title>
        <authorList>
            <person name="Li L."/>
            <person name="Lin H.W."/>
        </authorList>
    </citation>
    <scope>NUCLEOTIDE SEQUENCE [LARGE SCALE GENOMIC DNA]</scope>
    <source>
        <strain evidence="3 4">LHW52907</strain>
    </source>
</reference>
<protein>
    <recommendedName>
        <fullName evidence="5">Tetratricopeptide repeat protein</fullName>
    </recommendedName>
</protein>
<dbReference type="Proteomes" id="UP000262882">
    <property type="component" value="Unassembled WGS sequence"/>
</dbReference>
<dbReference type="AlphaFoldDB" id="A0A372GI12"/>
<evidence type="ECO:0000313" key="4">
    <source>
        <dbReference type="Proteomes" id="UP000262882"/>
    </source>
</evidence>
<keyword evidence="4" id="KW-1185">Reference proteome</keyword>
<proteinExistence type="predicted"/>
<accession>A0A372GI12</accession>
<feature type="region of interest" description="Disordered" evidence="2">
    <location>
        <begin position="1"/>
        <end position="57"/>
    </location>
</feature>
<keyword evidence="1" id="KW-0802">TPR repeat</keyword>
<dbReference type="PROSITE" id="PS50005">
    <property type="entry name" value="TPR"/>
    <property type="match status" value="1"/>
</dbReference>
<evidence type="ECO:0008006" key="5">
    <source>
        <dbReference type="Google" id="ProtNLM"/>
    </source>
</evidence>
<organism evidence="3 4">
    <name type="scientific">Actinomadura spongiicola</name>
    <dbReference type="NCBI Taxonomy" id="2303421"/>
    <lineage>
        <taxon>Bacteria</taxon>
        <taxon>Bacillati</taxon>
        <taxon>Actinomycetota</taxon>
        <taxon>Actinomycetes</taxon>
        <taxon>Streptosporangiales</taxon>
        <taxon>Thermomonosporaceae</taxon>
        <taxon>Actinomadura</taxon>
    </lineage>
</organism>
<dbReference type="SUPFAM" id="SSF48452">
    <property type="entry name" value="TPR-like"/>
    <property type="match status" value="1"/>
</dbReference>
<evidence type="ECO:0000256" key="2">
    <source>
        <dbReference type="SAM" id="MobiDB-lite"/>
    </source>
</evidence>
<dbReference type="Gene3D" id="1.25.40.10">
    <property type="entry name" value="Tetratricopeptide repeat domain"/>
    <property type="match status" value="1"/>
</dbReference>
<sequence>MPERGECSGEYSRARPGRTLDVPANHEESEADRDAALRRDLDRHLAATAGGDGEPDAEGLALLDRERWAEARDALEDALRRAEHDGDPHAILSARGDLARALIMTGDLDRAIALLGPLPDGFAALPEPDDDGRARALTALGEAYLRARRPMAAINFFGQALEIMRRRGAVEEQARLFVHLADAARLRGDSAAEGAALDRATHLDPDVGTIGECRFAN</sequence>
<dbReference type="EMBL" id="QVNQ01000004">
    <property type="protein sequence ID" value="RFS84723.1"/>
    <property type="molecule type" value="Genomic_DNA"/>
</dbReference>
<dbReference type="Pfam" id="PF14559">
    <property type="entry name" value="TPR_19"/>
    <property type="match status" value="1"/>
</dbReference>
<evidence type="ECO:0000313" key="3">
    <source>
        <dbReference type="EMBL" id="RFS84723.1"/>
    </source>
</evidence>
<dbReference type="InterPro" id="IPR011990">
    <property type="entry name" value="TPR-like_helical_dom_sf"/>
</dbReference>